<reference evidence="6 7" key="1">
    <citation type="submission" date="2015-04" db="EMBL/GenBank/DDBJ databases">
        <title>Microcin producing Clostridium sp. JC272T.</title>
        <authorList>
            <person name="Jyothsna T."/>
            <person name="Sasikala C."/>
            <person name="Ramana C."/>
        </authorList>
    </citation>
    <scope>NUCLEOTIDE SEQUENCE [LARGE SCALE GENOMIC DNA]</scope>
    <source>
        <strain evidence="6 7">JC272</strain>
    </source>
</reference>
<evidence type="ECO:0000256" key="4">
    <source>
        <dbReference type="SAM" id="Coils"/>
    </source>
</evidence>
<dbReference type="SUPFAM" id="SSF50891">
    <property type="entry name" value="Cyclophilin-like"/>
    <property type="match status" value="1"/>
</dbReference>
<keyword evidence="4" id="KW-0175">Coiled coil</keyword>
<dbReference type="EMBL" id="LBBT01000149">
    <property type="protein sequence ID" value="KKY01725.1"/>
    <property type="molecule type" value="Genomic_DNA"/>
</dbReference>
<organism evidence="6 7">
    <name type="scientific">Paraclostridium benzoelyticum</name>
    <dbReference type="NCBI Taxonomy" id="1629550"/>
    <lineage>
        <taxon>Bacteria</taxon>
        <taxon>Bacillati</taxon>
        <taxon>Bacillota</taxon>
        <taxon>Clostridia</taxon>
        <taxon>Peptostreptococcales</taxon>
        <taxon>Peptostreptococcaceae</taxon>
        <taxon>Paraclostridium</taxon>
    </lineage>
</organism>
<dbReference type="NCBIfam" id="TIGR00724">
    <property type="entry name" value="urea_amlyse_rel"/>
    <property type="match status" value="1"/>
</dbReference>
<comment type="caution">
    <text evidence="6">The sequence shown here is derived from an EMBL/GenBank/DDBJ whole genome shotgun (WGS) entry which is preliminary data.</text>
</comment>
<dbReference type="InterPro" id="IPR052708">
    <property type="entry name" value="PxpC"/>
</dbReference>
<evidence type="ECO:0000256" key="3">
    <source>
        <dbReference type="ARBA" id="ARBA00022840"/>
    </source>
</evidence>
<dbReference type="InterPro" id="IPR029000">
    <property type="entry name" value="Cyclophilin-like_dom_sf"/>
</dbReference>
<dbReference type="RefSeq" id="WP_046822650.1">
    <property type="nucleotide sequence ID" value="NZ_JBCLWQ010000002.1"/>
</dbReference>
<evidence type="ECO:0000313" key="7">
    <source>
        <dbReference type="Proteomes" id="UP000034407"/>
    </source>
</evidence>
<dbReference type="GO" id="GO:0016787">
    <property type="term" value="F:hydrolase activity"/>
    <property type="evidence" value="ECO:0007669"/>
    <property type="project" value="UniProtKB-KW"/>
</dbReference>
<sequence length="338" mass="37553">MGAKILNKGLLSLIQGGTRKGFQQYGVPASGAMDDYSLRIANILVGNDEYEACIEALIIGPTIEFHQKSIIAITGGDLGPMLNGIRIDMYRSYIVSSGDILSFSGVKNGCRTYIAFGGGIDVPIVMGSKSTYLKGNLGGYKGRELREEDYLKLLKFDGDTNSILPKKYIKEYDKEIMLRSIMGPQDNMFDSKNIKTFFNSIYEITNECDRMGYRLSGDKINHLNGADIVSDGIAFGAVQIPGHGNPIIMMADRQTVGGYTKIANVISVDLCKLAQGKPGDKVRFKEVDIYEAHRILKKYEDEISEIKDNINKFEVINKKFYSISLNGVNYRTICEEIH</sequence>
<dbReference type="GO" id="GO:0005524">
    <property type="term" value="F:ATP binding"/>
    <property type="evidence" value="ECO:0007669"/>
    <property type="project" value="UniProtKB-KW"/>
</dbReference>
<keyword evidence="2" id="KW-0378">Hydrolase</keyword>
<evidence type="ECO:0000313" key="6">
    <source>
        <dbReference type="EMBL" id="KKY01725.1"/>
    </source>
</evidence>
<proteinExistence type="predicted"/>
<name>A0A0M3DGH1_9FIRM</name>
<evidence type="ECO:0000256" key="1">
    <source>
        <dbReference type="ARBA" id="ARBA00022741"/>
    </source>
</evidence>
<dbReference type="Proteomes" id="UP000034407">
    <property type="component" value="Unassembled WGS sequence"/>
</dbReference>
<feature type="domain" description="Carboxyltransferase" evidence="5">
    <location>
        <begin position="24"/>
        <end position="302"/>
    </location>
</feature>
<keyword evidence="7" id="KW-1185">Reference proteome</keyword>
<keyword evidence="3" id="KW-0067">ATP-binding</keyword>
<keyword evidence="1" id="KW-0547">Nucleotide-binding</keyword>
<evidence type="ECO:0000259" key="5">
    <source>
        <dbReference type="SMART" id="SM00797"/>
    </source>
</evidence>
<feature type="coiled-coil region" evidence="4">
    <location>
        <begin position="289"/>
        <end position="316"/>
    </location>
</feature>
<dbReference type="Pfam" id="PF02626">
    <property type="entry name" value="CT_A_B"/>
    <property type="match status" value="1"/>
</dbReference>
<dbReference type="InterPro" id="IPR003778">
    <property type="entry name" value="CT_A_B"/>
</dbReference>
<dbReference type="PANTHER" id="PTHR43309">
    <property type="entry name" value="5-OXOPROLINASE SUBUNIT C"/>
    <property type="match status" value="1"/>
</dbReference>
<dbReference type="Gene3D" id="2.40.100.10">
    <property type="entry name" value="Cyclophilin-like"/>
    <property type="match status" value="1"/>
</dbReference>
<gene>
    <name evidence="6" type="ORF">VN21_07120</name>
</gene>
<dbReference type="PATRIC" id="fig|1629550.3.peg.870"/>
<dbReference type="AlphaFoldDB" id="A0A0M3DGH1"/>
<accession>A0A0M3DGH1</accession>
<evidence type="ECO:0000256" key="2">
    <source>
        <dbReference type="ARBA" id="ARBA00022801"/>
    </source>
</evidence>
<dbReference type="SMART" id="SM00797">
    <property type="entry name" value="AHS2"/>
    <property type="match status" value="1"/>
</dbReference>
<dbReference type="PANTHER" id="PTHR43309:SF5">
    <property type="entry name" value="5-OXOPROLINASE SUBUNIT C"/>
    <property type="match status" value="1"/>
</dbReference>
<protein>
    <submittedName>
        <fullName evidence="6">KipI antagonist</fullName>
    </submittedName>
</protein>